<feature type="compositionally biased region" description="Low complexity" evidence="1">
    <location>
        <begin position="383"/>
        <end position="392"/>
    </location>
</feature>
<evidence type="ECO:0000259" key="2">
    <source>
        <dbReference type="Pfam" id="PF16158"/>
    </source>
</evidence>
<reference evidence="3 4" key="1">
    <citation type="submission" date="2017-03" db="EMBL/GenBank/DDBJ databases">
        <title>Genome Survey of Euroglyphus maynei.</title>
        <authorList>
            <person name="Arlian L.G."/>
            <person name="Morgan M.S."/>
            <person name="Rider S.D."/>
        </authorList>
    </citation>
    <scope>NUCLEOTIDE SEQUENCE [LARGE SCALE GENOMIC DNA]</scope>
    <source>
        <strain evidence="3">Arlian Lab</strain>
        <tissue evidence="3">Whole body</tissue>
    </source>
</reference>
<dbReference type="Pfam" id="PF16158">
    <property type="entry name" value="N_BRCA1_IG"/>
    <property type="match status" value="1"/>
</dbReference>
<sequence length="405" mass="46746">MLFSVFSDLLSLIDDNITMDARGGGNMNDHQSSQRTLKKKSQSSLLNVMKKMDLMSILINSSTGLWTITQMIEAIGYYEQDLQRLPERIENESKELSEEIPICYHCVRPCLAENIHYVCSHCYEIILCEQCEQRSEELHPFDFIKIKPKSLLQNENSDNPIVRAAKPAIEMFRKNLLHLLDELKRDLSIADDCYEQYTPGTKFTKIWHIGNNGNFDWPNGTELRCLGANIHPINGQKSIPLSLKAGEKFDVKMDFSIPLNIDDEKIFYSVWRFYHDGHYFGQTIQMRVKAVPKIVQIEKFGEKIIVASISDDDDDDDDKDDINGNENDKKVIMFTPEMIPYPDCFNLDIPFVKNGNDDDDTNGNVIGSNENIVEEQSEKEQEPIVQQQQQKQMEMEKEKTEINKK</sequence>
<feature type="domain" description="Nbr1 FW" evidence="2">
    <location>
        <begin position="196"/>
        <end position="288"/>
    </location>
</feature>
<evidence type="ECO:0000313" key="3">
    <source>
        <dbReference type="EMBL" id="OTF76112.1"/>
    </source>
</evidence>
<dbReference type="AlphaFoldDB" id="A0A1Y3B5J3"/>
<dbReference type="InterPro" id="IPR013783">
    <property type="entry name" value="Ig-like_fold"/>
</dbReference>
<dbReference type="Proteomes" id="UP000194236">
    <property type="component" value="Unassembled WGS sequence"/>
</dbReference>
<feature type="region of interest" description="Disordered" evidence="1">
    <location>
        <begin position="356"/>
        <end position="405"/>
    </location>
</feature>
<feature type="non-terminal residue" evidence="3">
    <location>
        <position position="405"/>
    </location>
</feature>
<comment type="caution">
    <text evidence="3">The sequence shown here is derived from an EMBL/GenBank/DDBJ whole genome shotgun (WGS) entry which is preliminary data.</text>
</comment>
<dbReference type="OrthoDB" id="661148at2759"/>
<protein>
    <recommendedName>
        <fullName evidence="2">Nbr1 FW domain-containing protein</fullName>
    </recommendedName>
</protein>
<dbReference type="InterPro" id="IPR032350">
    <property type="entry name" value="Nbr1_FW"/>
</dbReference>
<dbReference type="EMBL" id="MUJZ01039030">
    <property type="protein sequence ID" value="OTF76112.1"/>
    <property type="molecule type" value="Genomic_DNA"/>
</dbReference>
<feature type="compositionally biased region" description="Basic and acidic residues" evidence="1">
    <location>
        <begin position="393"/>
        <end position="405"/>
    </location>
</feature>
<dbReference type="PANTHER" id="PTHR20930">
    <property type="entry name" value="OVARIAN CARCINOMA ANTIGEN CA125-RELATED"/>
    <property type="match status" value="1"/>
</dbReference>
<organism evidence="3 4">
    <name type="scientific">Euroglyphus maynei</name>
    <name type="common">Mayne's house dust mite</name>
    <dbReference type="NCBI Taxonomy" id="6958"/>
    <lineage>
        <taxon>Eukaryota</taxon>
        <taxon>Metazoa</taxon>
        <taxon>Ecdysozoa</taxon>
        <taxon>Arthropoda</taxon>
        <taxon>Chelicerata</taxon>
        <taxon>Arachnida</taxon>
        <taxon>Acari</taxon>
        <taxon>Acariformes</taxon>
        <taxon>Sarcoptiformes</taxon>
        <taxon>Astigmata</taxon>
        <taxon>Psoroptidia</taxon>
        <taxon>Analgoidea</taxon>
        <taxon>Pyroglyphidae</taxon>
        <taxon>Pyroglyphinae</taxon>
        <taxon>Euroglyphus</taxon>
    </lineage>
</organism>
<evidence type="ECO:0000313" key="4">
    <source>
        <dbReference type="Proteomes" id="UP000194236"/>
    </source>
</evidence>
<accession>A0A1Y3B5J3</accession>
<dbReference type="PANTHER" id="PTHR20930:SF0">
    <property type="entry name" value="PROTEIN ILRUN"/>
    <property type="match status" value="1"/>
</dbReference>
<proteinExistence type="predicted"/>
<name>A0A1Y3B5J3_EURMA</name>
<keyword evidence="4" id="KW-1185">Reference proteome</keyword>
<dbReference type="Gene3D" id="2.60.40.10">
    <property type="entry name" value="Immunoglobulins"/>
    <property type="match status" value="1"/>
</dbReference>
<gene>
    <name evidence="3" type="ORF">BLA29_005221</name>
</gene>
<evidence type="ECO:0000256" key="1">
    <source>
        <dbReference type="SAM" id="MobiDB-lite"/>
    </source>
</evidence>
<dbReference type="CDD" id="cd14947">
    <property type="entry name" value="NBR1_like"/>
    <property type="match status" value="1"/>
</dbReference>